<evidence type="ECO:0000259" key="3">
    <source>
        <dbReference type="Pfam" id="PF16656"/>
    </source>
</evidence>
<dbReference type="InterPro" id="IPR029052">
    <property type="entry name" value="Metallo-depent_PP-like"/>
</dbReference>
<evidence type="ECO:0008006" key="6">
    <source>
        <dbReference type="Google" id="ProtNLM"/>
    </source>
</evidence>
<dbReference type="InterPro" id="IPR015914">
    <property type="entry name" value="PAPs_N"/>
</dbReference>
<feature type="domain" description="Calcineurin-like phosphoesterase" evidence="2">
    <location>
        <begin position="201"/>
        <end position="396"/>
    </location>
</feature>
<keyword evidence="1" id="KW-0732">Signal</keyword>
<sequence length="544" mass="59617">MEIPRTGVPEQLAERLSMAEQHEYLRTRFGRRTVLRGGLATAAAVAAGPVFLPGLAYAAGDKVTPIAKHLAFGRNPRTQMRVGWQVPVPVRKPFVRYGTDPRHLSERIPAEVRALHSEVPGVIAPYDQYYLHAELCDLRPGHTYYYAVGHDGFDPARGDGGTGAISTFRTAPQRWFPGRPFTFTAFGDQGVSTDALAENGVVAQQNPVFHLLAGDIAYADPNGGGLPIGSVHDDTHDTFDPKVWDAYLTQIEPVASKVPWMVATGNHDMEALYTDHGYGGQQSRWDFPGNGPSGCPTVYSFIYGNVGVISLDANDVSYEIPANLGYSSGSQTAWLKRRLSYLRSQADVDFIVVFFHHCAYSTTKSHASEGGVREQWVPLFDRFKVDLVINGHNHVYERSDALRGGAVVTEVPIGGTVRPDRDGTVYATCGSAGRSLYSFPAPDSYAGHEIPLRDVPTYYWARGKQKVTETVHWSRVRYTGYAFVALDVKPAFWGQQTSITVRTVTNRGQEIDRFTIERTAGLHVGIDLGRAQANASVGGDIGDL</sequence>
<comment type="caution">
    <text evidence="4">The sequence shown here is derived from an EMBL/GenBank/DDBJ whole genome shotgun (WGS) entry which is preliminary data.</text>
</comment>
<dbReference type="Gene3D" id="2.60.40.380">
    <property type="entry name" value="Purple acid phosphatase-like, N-terminal"/>
    <property type="match status" value="1"/>
</dbReference>
<dbReference type="Proteomes" id="UP000517916">
    <property type="component" value="Unassembled WGS sequence"/>
</dbReference>
<accession>A0ABR6BP79</accession>
<dbReference type="InterPro" id="IPR004843">
    <property type="entry name" value="Calcineurin-like_PHP"/>
</dbReference>
<evidence type="ECO:0000313" key="4">
    <source>
        <dbReference type="EMBL" id="MBA8928721.1"/>
    </source>
</evidence>
<gene>
    <name evidence="4" type="ORF">BC739_005938</name>
</gene>
<dbReference type="InterPro" id="IPR008963">
    <property type="entry name" value="Purple_acid_Pase-like_N"/>
</dbReference>
<dbReference type="SUPFAM" id="SSF56300">
    <property type="entry name" value="Metallo-dependent phosphatases"/>
    <property type="match status" value="1"/>
</dbReference>
<evidence type="ECO:0000313" key="5">
    <source>
        <dbReference type="Proteomes" id="UP000517916"/>
    </source>
</evidence>
<proteinExistence type="predicted"/>
<dbReference type="SUPFAM" id="SSF49363">
    <property type="entry name" value="Purple acid phosphatase, N-terminal domain"/>
    <property type="match status" value="1"/>
</dbReference>
<evidence type="ECO:0000256" key="1">
    <source>
        <dbReference type="ARBA" id="ARBA00022729"/>
    </source>
</evidence>
<reference evidence="4 5" key="1">
    <citation type="submission" date="2020-08" db="EMBL/GenBank/DDBJ databases">
        <title>Genomic Encyclopedia of Archaeal and Bacterial Type Strains, Phase II (KMG-II): from individual species to whole genera.</title>
        <authorList>
            <person name="Goeker M."/>
        </authorList>
    </citation>
    <scope>NUCLEOTIDE SEQUENCE [LARGE SCALE GENOMIC DNA]</scope>
    <source>
        <strain evidence="4 5">DSM 43850</strain>
    </source>
</reference>
<keyword evidence="5" id="KW-1185">Reference proteome</keyword>
<dbReference type="InterPro" id="IPR006311">
    <property type="entry name" value="TAT_signal"/>
</dbReference>
<dbReference type="PANTHER" id="PTHR22953">
    <property type="entry name" value="ACID PHOSPHATASE RELATED"/>
    <property type="match status" value="1"/>
</dbReference>
<dbReference type="Gene3D" id="3.60.21.10">
    <property type="match status" value="1"/>
</dbReference>
<dbReference type="Pfam" id="PF00149">
    <property type="entry name" value="Metallophos"/>
    <property type="match status" value="1"/>
</dbReference>
<dbReference type="InterPro" id="IPR039331">
    <property type="entry name" value="PAPs-like"/>
</dbReference>
<dbReference type="RefSeq" id="WP_025356225.1">
    <property type="nucleotide sequence ID" value="NZ_BAAABQ010000032.1"/>
</dbReference>
<dbReference type="PROSITE" id="PS51318">
    <property type="entry name" value="TAT"/>
    <property type="match status" value="1"/>
</dbReference>
<evidence type="ECO:0000259" key="2">
    <source>
        <dbReference type="Pfam" id="PF00149"/>
    </source>
</evidence>
<protein>
    <recommendedName>
        <fullName evidence="6">Phosphoesterase</fullName>
    </recommendedName>
</protein>
<dbReference type="EMBL" id="JACJID010000004">
    <property type="protein sequence ID" value="MBA8928721.1"/>
    <property type="molecule type" value="Genomic_DNA"/>
</dbReference>
<dbReference type="Pfam" id="PF16656">
    <property type="entry name" value="Pur_ac_phosph_N"/>
    <property type="match status" value="1"/>
</dbReference>
<dbReference type="PANTHER" id="PTHR22953:SF153">
    <property type="entry name" value="PURPLE ACID PHOSPHATASE"/>
    <property type="match status" value="1"/>
</dbReference>
<organism evidence="4 5">
    <name type="scientific">Kutzneria viridogrisea</name>
    <dbReference type="NCBI Taxonomy" id="47990"/>
    <lineage>
        <taxon>Bacteria</taxon>
        <taxon>Bacillati</taxon>
        <taxon>Actinomycetota</taxon>
        <taxon>Actinomycetes</taxon>
        <taxon>Pseudonocardiales</taxon>
        <taxon>Pseudonocardiaceae</taxon>
        <taxon>Kutzneria</taxon>
    </lineage>
</organism>
<feature type="domain" description="Purple acid phosphatase N-terminal" evidence="3">
    <location>
        <begin position="69"/>
        <end position="163"/>
    </location>
</feature>
<name>A0ABR6BP79_9PSEU</name>